<dbReference type="GO" id="GO:0046592">
    <property type="term" value="F:polyamine oxidase activity"/>
    <property type="evidence" value="ECO:0007669"/>
    <property type="project" value="TreeGrafter"/>
</dbReference>
<accession>A0A7R9GYC3</accession>
<dbReference type="InterPro" id="IPR036188">
    <property type="entry name" value="FAD/NAD-bd_sf"/>
</dbReference>
<sequence>MKRVSQTPAQHWNTKLKTYEYFSSHPPVYEKYTQIFVWNCALHSARDVVFDCCAHAHIGGSQLISCQRAYRDFIAGVAAAIAILRQKKQKRREFLMSQFLESRSFCAGILSEVLELDRALHFITFSSDCEARVLLHAPRSRMPQCASPIYKRAIDLPADLSSHAKSRAGDRKKTNEEDTSQPTCEFYKMKDLLVEPCSLDPCVAEPHVVIVGAGIAGLAAASRLAKCNIQNFTILEASERPGGRIHSCWLADSGAELGASWIYGGCVANPVFGLAAQEGLLRLPINRIEGSHGFFYSSEGRAVDVTLSVRASKAFRLAEKAAFDLHTIQKKSNQDWSMQDFISMQADQELLRFQENERADASKVITALANDLRCRIGDDLSLVSAGQFGSFVNIPGGNIRVPLGYVGVLASLIRDIPDCSLRYCMPVQTIHWNATGATGQRACVSCANGEEITCDYVIFTSSLGVLKDQAAEMFSPPLPEEKINAIKKLGFGTVNKIFMEYNRPFWLPKDGIIRLGWSPEQLEDRSEWVKGICSIEPSPGSKKVLCVLLGGPEAVSMEKCSNEEVAETITRVLRRFTGNTLIPFPNNLMRSSWALDQNFRGALSYLGLESTPSHMIDLGIPVPASGGSLAPVILFAGEATHPGYYGTTHGALLSGVREADRIIQLTNQYKGPPQPREEIPT</sequence>
<dbReference type="SUPFAM" id="SSF54373">
    <property type="entry name" value="FAD-linked reductases, C-terminal domain"/>
    <property type="match status" value="1"/>
</dbReference>
<name>A0A7R9GYC3_TIMCR</name>
<dbReference type="AlphaFoldDB" id="A0A7R9GYC3"/>
<dbReference type="Pfam" id="PF01593">
    <property type="entry name" value="Amino_oxidase"/>
    <property type="match status" value="1"/>
</dbReference>
<dbReference type="PANTHER" id="PTHR10742:SF416">
    <property type="entry name" value="SPERMINE OXIDASE"/>
    <property type="match status" value="1"/>
</dbReference>
<reference evidence="2" key="1">
    <citation type="submission" date="2020-11" db="EMBL/GenBank/DDBJ databases">
        <authorList>
            <person name="Tran Van P."/>
        </authorList>
    </citation>
    <scope>NUCLEOTIDE SEQUENCE</scope>
</reference>
<organism evidence="2">
    <name type="scientific">Timema cristinae</name>
    <name type="common">Walking stick</name>
    <dbReference type="NCBI Taxonomy" id="61476"/>
    <lineage>
        <taxon>Eukaryota</taxon>
        <taxon>Metazoa</taxon>
        <taxon>Ecdysozoa</taxon>
        <taxon>Arthropoda</taxon>
        <taxon>Hexapoda</taxon>
        <taxon>Insecta</taxon>
        <taxon>Pterygota</taxon>
        <taxon>Neoptera</taxon>
        <taxon>Polyneoptera</taxon>
        <taxon>Phasmatodea</taxon>
        <taxon>Timematodea</taxon>
        <taxon>Timematoidea</taxon>
        <taxon>Timematidae</taxon>
        <taxon>Timema</taxon>
    </lineage>
</organism>
<dbReference type="PANTHER" id="PTHR10742">
    <property type="entry name" value="FLAVIN MONOAMINE OXIDASE"/>
    <property type="match status" value="1"/>
</dbReference>
<gene>
    <name evidence="2" type="ORF">TCEB3V08_LOCUS6300</name>
</gene>
<dbReference type="SUPFAM" id="SSF51905">
    <property type="entry name" value="FAD/NAD(P)-binding domain"/>
    <property type="match status" value="1"/>
</dbReference>
<dbReference type="EMBL" id="OC318454">
    <property type="protein sequence ID" value="CAD7402079.1"/>
    <property type="molecule type" value="Genomic_DNA"/>
</dbReference>
<dbReference type="InterPro" id="IPR002937">
    <property type="entry name" value="Amino_oxidase"/>
</dbReference>
<dbReference type="InterPro" id="IPR050281">
    <property type="entry name" value="Flavin_monoamine_oxidase"/>
</dbReference>
<feature type="domain" description="Amine oxidase" evidence="1">
    <location>
        <begin position="215"/>
        <end position="663"/>
    </location>
</feature>
<proteinExistence type="predicted"/>
<evidence type="ECO:0000313" key="2">
    <source>
        <dbReference type="EMBL" id="CAD7402079.1"/>
    </source>
</evidence>
<dbReference type="Gene3D" id="3.50.50.60">
    <property type="entry name" value="FAD/NAD(P)-binding domain"/>
    <property type="match status" value="1"/>
</dbReference>
<dbReference type="Gene3D" id="3.90.660.10">
    <property type="match status" value="1"/>
</dbReference>
<evidence type="ECO:0000259" key="1">
    <source>
        <dbReference type="Pfam" id="PF01593"/>
    </source>
</evidence>
<protein>
    <recommendedName>
        <fullName evidence="1">Amine oxidase domain-containing protein</fullName>
    </recommendedName>
</protein>